<name>A0A0E9X543_ANGAN</name>
<protein>
    <submittedName>
        <fullName evidence="1">Uncharacterized protein</fullName>
    </submittedName>
</protein>
<evidence type="ECO:0000313" key="1">
    <source>
        <dbReference type="EMBL" id="JAH97591.1"/>
    </source>
</evidence>
<reference evidence="1" key="1">
    <citation type="submission" date="2014-11" db="EMBL/GenBank/DDBJ databases">
        <authorList>
            <person name="Amaro Gonzalez C."/>
        </authorList>
    </citation>
    <scope>NUCLEOTIDE SEQUENCE</scope>
</reference>
<sequence length="67" mass="7517">MGSHFGSSTVECRGRNGSNSDLWFLGFKSLYRDYVLPLCFSTGPYWFDGQGVLHLIGLHTSMRKTSP</sequence>
<dbReference type="EMBL" id="GBXM01010986">
    <property type="protein sequence ID" value="JAH97591.1"/>
    <property type="molecule type" value="Transcribed_RNA"/>
</dbReference>
<reference evidence="1" key="2">
    <citation type="journal article" date="2015" name="Fish Shellfish Immunol.">
        <title>Early steps in the European eel (Anguilla anguilla)-Vibrio vulnificus interaction in the gills: Role of the RtxA13 toxin.</title>
        <authorList>
            <person name="Callol A."/>
            <person name="Pajuelo D."/>
            <person name="Ebbesson L."/>
            <person name="Teles M."/>
            <person name="MacKenzie S."/>
            <person name="Amaro C."/>
        </authorList>
    </citation>
    <scope>NUCLEOTIDE SEQUENCE</scope>
</reference>
<dbReference type="AlphaFoldDB" id="A0A0E9X543"/>
<proteinExistence type="predicted"/>
<accession>A0A0E9X543</accession>
<organism evidence="1">
    <name type="scientific">Anguilla anguilla</name>
    <name type="common">European freshwater eel</name>
    <name type="synonym">Muraena anguilla</name>
    <dbReference type="NCBI Taxonomy" id="7936"/>
    <lineage>
        <taxon>Eukaryota</taxon>
        <taxon>Metazoa</taxon>
        <taxon>Chordata</taxon>
        <taxon>Craniata</taxon>
        <taxon>Vertebrata</taxon>
        <taxon>Euteleostomi</taxon>
        <taxon>Actinopterygii</taxon>
        <taxon>Neopterygii</taxon>
        <taxon>Teleostei</taxon>
        <taxon>Anguilliformes</taxon>
        <taxon>Anguillidae</taxon>
        <taxon>Anguilla</taxon>
    </lineage>
</organism>